<evidence type="ECO:0000313" key="4">
    <source>
        <dbReference type="Proteomes" id="UP001597090"/>
    </source>
</evidence>
<reference evidence="4" key="1">
    <citation type="journal article" date="2019" name="Int. J. Syst. Evol. Microbiol.">
        <title>The Global Catalogue of Microorganisms (GCM) 10K type strain sequencing project: providing services to taxonomists for standard genome sequencing and annotation.</title>
        <authorList>
            <consortium name="The Broad Institute Genomics Platform"/>
            <consortium name="The Broad Institute Genome Sequencing Center for Infectious Disease"/>
            <person name="Wu L."/>
            <person name="Ma J."/>
        </authorList>
    </citation>
    <scope>NUCLEOTIDE SEQUENCE [LARGE SCALE GENOMIC DNA]</scope>
    <source>
        <strain evidence="4">CCUG 55491</strain>
    </source>
</reference>
<dbReference type="RefSeq" id="WP_386810819.1">
    <property type="nucleotide sequence ID" value="NZ_JBHTIH010000002.1"/>
</dbReference>
<organism evidence="3 4">
    <name type="scientific">Lysobacter koreensis</name>
    <dbReference type="NCBI Taxonomy" id="266122"/>
    <lineage>
        <taxon>Bacteria</taxon>
        <taxon>Pseudomonadati</taxon>
        <taxon>Pseudomonadota</taxon>
        <taxon>Gammaproteobacteria</taxon>
        <taxon>Lysobacterales</taxon>
        <taxon>Lysobacteraceae</taxon>
        <taxon>Lysobacter</taxon>
    </lineage>
</organism>
<accession>A0ABW2YHC1</accession>
<evidence type="ECO:0000256" key="1">
    <source>
        <dbReference type="SAM" id="SignalP"/>
    </source>
</evidence>
<dbReference type="Pfam" id="PF13372">
    <property type="entry name" value="Alginate_exp"/>
    <property type="match status" value="1"/>
</dbReference>
<protein>
    <submittedName>
        <fullName evidence="3">Alginate export family protein</fullName>
    </submittedName>
</protein>
<feature type="chain" id="PRO_5045772012" evidence="1">
    <location>
        <begin position="23"/>
        <end position="398"/>
    </location>
</feature>
<gene>
    <name evidence="3" type="ORF">ACFQZQ_00975</name>
</gene>
<keyword evidence="4" id="KW-1185">Reference proteome</keyword>
<proteinExistence type="predicted"/>
<dbReference type="EMBL" id="JBHTIH010000002">
    <property type="protein sequence ID" value="MFD0737862.1"/>
    <property type="molecule type" value="Genomic_DNA"/>
</dbReference>
<feature type="signal peptide" evidence="1">
    <location>
        <begin position="1"/>
        <end position="22"/>
    </location>
</feature>
<dbReference type="InterPro" id="IPR023614">
    <property type="entry name" value="Porin_dom_sf"/>
</dbReference>
<keyword evidence="1" id="KW-0732">Signal</keyword>
<evidence type="ECO:0000259" key="2">
    <source>
        <dbReference type="Pfam" id="PF13372"/>
    </source>
</evidence>
<dbReference type="Proteomes" id="UP001597090">
    <property type="component" value="Unassembled WGS sequence"/>
</dbReference>
<comment type="caution">
    <text evidence="3">The sequence shown here is derived from an EMBL/GenBank/DDBJ whole genome shotgun (WGS) entry which is preliminary data.</text>
</comment>
<feature type="domain" description="Alginate export" evidence="2">
    <location>
        <begin position="31"/>
        <end position="261"/>
    </location>
</feature>
<dbReference type="Gene3D" id="2.40.160.10">
    <property type="entry name" value="Porin"/>
    <property type="match status" value="1"/>
</dbReference>
<name>A0ABW2YHC1_9GAMM</name>
<sequence length="398" mass="43849">MSCRHGALPALLLAACALPAAAGDVVQPQWNLRLRHEHVADDAFARNAGATTLRLRAGLRFAWADHWQALAEAEGVAADGRYNSGANGRVGHPGVADPAGAELNQLWLGWHGERAKATAGRQRVQLDNQRWLGNSGWRQNEQTFDAVALEWTPVAALTARYVWLDRVHRVNGDDARDPLARERDLDSHALDLAFAHNDQQWGGYALAHEDRDVPAASTLTAGVRWSGQYAHDGGGNRWGWRVEAARQRDHAGNPHDFAHAYWLFEPSLVRRGVTWRAGWEHLGGDGRHALQTPLASLHPFNGWADKFGVTPAGGLDDRYLAVAGKLGRGAHAGKLSWTAAWHDYRADSGGRYGREWNASLGFPVRGPVTGLVKLADYRSDGFARDTTKLWLQLEWTRP</sequence>
<dbReference type="PROSITE" id="PS51257">
    <property type="entry name" value="PROKAR_LIPOPROTEIN"/>
    <property type="match status" value="1"/>
</dbReference>
<evidence type="ECO:0000313" key="3">
    <source>
        <dbReference type="EMBL" id="MFD0737862.1"/>
    </source>
</evidence>
<dbReference type="InterPro" id="IPR025388">
    <property type="entry name" value="Alginate_export_dom"/>
</dbReference>